<dbReference type="AlphaFoldDB" id="A0A4R5ELK9"/>
<keyword evidence="1" id="KW-0472">Membrane</keyword>
<sequence>MAGFYSARSRTIPPLPWPNFAPPFSAVAITLFCAFPFRVADTAMRFGEEILWDGTGYRFDLVLSKNRMPFAAPIQPVFGLFLSTS</sequence>
<keyword evidence="3" id="KW-1185">Reference proteome</keyword>
<evidence type="ECO:0000256" key="1">
    <source>
        <dbReference type="SAM" id="Phobius"/>
    </source>
</evidence>
<feature type="transmembrane region" description="Helical" evidence="1">
    <location>
        <begin position="20"/>
        <end position="37"/>
    </location>
</feature>
<protein>
    <submittedName>
        <fullName evidence="2">Uncharacterized protein</fullName>
    </submittedName>
</protein>
<proteinExistence type="predicted"/>
<reference evidence="2 3" key="1">
    <citation type="submission" date="2019-03" db="EMBL/GenBank/DDBJ databases">
        <authorList>
            <person name="Zhang S."/>
        </authorList>
    </citation>
    <scope>NUCLEOTIDE SEQUENCE [LARGE SCALE GENOMIC DNA]</scope>
    <source>
        <strain evidence="2 3">S4J41</strain>
    </source>
</reference>
<evidence type="ECO:0000313" key="2">
    <source>
        <dbReference type="EMBL" id="TDE35549.1"/>
    </source>
</evidence>
<comment type="caution">
    <text evidence="2">The sequence shown here is derived from an EMBL/GenBank/DDBJ whole genome shotgun (WGS) entry which is preliminary data.</text>
</comment>
<keyword evidence="1" id="KW-1133">Transmembrane helix</keyword>
<keyword evidence="1" id="KW-0812">Transmembrane</keyword>
<dbReference type="Proteomes" id="UP000294662">
    <property type="component" value="Unassembled WGS sequence"/>
</dbReference>
<evidence type="ECO:0000313" key="3">
    <source>
        <dbReference type="Proteomes" id="UP000294662"/>
    </source>
</evidence>
<dbReference type="EMBL" id="SMFP01000012">
    <property type="protein sequence ID" value="TDE35549.1"/>
    <property type="molecule type" value="Genomic_DNA"/>
</dbReference>
<gene>
    <name evidence="2" type="ORF">E1B25_16430</name>
</gene>
<name>A0A4R5ELK9_9RHOB</name>
<accession>A0A4R5ELK9</accession>
<organism evidence="2 3">
    <name type="scientific">Antarcticimicrobium sediminis</name>
    <dbReference type="NCBI Taxonomy" id="2546227"/>
    <lineage>
        <taxon>Bacteria</taxon>
        <taxon>Pseudomonadati</taxon>
        <taxon>Pseudomonadota</taxon>
        <taxon>Alphaproteobacteria</taxon>
        <taxon>Rhodobacterales</taxon>
        <taxon>Paracoccaceae</taxon>
        <taxon>Antarcticimicrobium</taxon>
    </lineage>
</organism>